<evidence type="ECO:0000313" key="4">
    <source>
        <dbReference type="EMBL" id="KAJ9681566.1"/>
    </source>
</evidence>
<gene>
    <name evidence="4" type="ORF">PVL29_020437</name>
</gene>
<proteinExistence type="inferred from homology"/>
<reference evidence="4 5" key="1">
    <citation type="journal article" date="2023" name="BMC Biotechnol.">
        <title>Vitis rotundifolia cv Carlos genome sequencing.</title>
        <authorList>
            <person name="Huff M."/>
            <person name="Hulse-Kemp A."/>
            <person name="Scheffler B."/>
            <person name="Youngblood R."/>
            <person name="Simpson S."/>
            <person name="Babiker E."/>
            <person name="Staton M."/>
        </authorList>
    </citation>
    <scope>NUCLEOTIDE SEQUENCE [LARGE SCALE GENOMIC DNA]</scope>
    <source>
        <tissue evidence="4">Leaf</tissue>
    </source>
</reference>
<sequence length="174" mass="19286">MTQPLELAEECMKINYYGPKKMVEAFIPLLQLSDSPRIVNVSSSLGKLQNVTNEWAKTVLSDAENLTEERVDEVLNQFLKDFKEGLLEAKNWSAFYAAYTVSKAALNAYTRILATKYPAFCINCVCPGFVKTDINHNIGILTVEEGAEGAVKVALLPDGGPSGHFFSRKEVTEF</sequence>
<name>A0AA39DEZ2_VITRO</name>
<dbReference type="Gene3D" id="3.40.50.720">
    <property type="entry name" value="NAD(P)-binding Rossmann-like Domain"/>
    <property type="match status" value="1"/>
</dbReference>
<dbReference type="Pfam" id="PF13561">
    <property type="entry name" value="adh_short_C2"/>
    <property type="match status" value="1"/>
</dbReference>
<dbReference type="GO" id="GO:0016020">
    <property type="term" value="C:membrane"/>
    <property type="evidence" value="ECO:0007669"/>
    <property type="project" value="TreeGrafter"/>
</dbReference>
<keyword evidence="2" id="KW-0521">NADP</keyword>
<dbReference type="PROSITE" id="PS00061">
    <property type="entry name" value="ADH_SHORT"/>
    <property type="match status" value="1"/>
</dbReference>
<protein>
    <recommendedName>
        <fullName evidence="6">(+)-neomenthol dehydrogenase</fullName>
    </recommendedName>
</protein>
<dbReference type="AlphaFoldDB" id="A0AA39DEZ2"/>
<evidence type="ECO:0000313" key="5">
    <source>
        <dbReference type="Proteomes" id="UP001168098"/>
    </source>
</evidence>
<dbReference type="InterPro" id="IPR036291">
    <property type="entry name" value="NAD(P)-bd_dom_sf"/>
</dbReference>
<evidence type="ECO:0000256" key="1">
    <source>
        <dbReference type="ARBA" id="ARBA00006484"/>
    </source>
</evidence>
<evidence type="ECO:0000256" key="3">
    <source>
        <dbReference type="ARBA" id="ARBA00023002"/>
    </source>
</evidence>
<accession>A0AA39DEZ2</accession>
<evidence type="ECO:0000256" key="2">
    <source>
        <dbReference type="ARBA" id="ARBA00022857"/>
    </source>
</evidence>
<dbReference type="Proteomes" id="UP001168098">
    <property type="component" value="Unassembled WGS sequence"/>
</dbReference>
<evidence type="ECO:0008006" key="6">
    <source>
        <dbReference type="Google" id="ProtNLM"/>
    </source>
</evidence>
<keyword evidence="5" id="KW-1185">Reference proteome</keyword>
<dbReference type="EMBL" id="JARBHA010000015">
    <property type="protein sequence ID" value="KAJ9681566.1"/>
    <property type="molecule type" value="Genomic_DNA"/>
</dbReference>
<comment type="caution">
    <text evidence="4">The sequence shown here is derived from an EMBL/GenBank/DDBJ whole genome shotgun (WGS) entry which is preliminary data.</text>
</comment>
<dbReference type="PANTHER" id="PTHR43490:SF126">
    <property type="entry name" value="(+)-NEOMENTHOL DEHYDROGENASE-RELATED"/>
    <property type="match status" value="1"/>
</dbReference>
<organism evidence="4 5">
    <name type="scientific">Vitis rotundifolia</name>
    <name type="common">Muscadine grape</name>
    <dbReference type="NCBI Taxonomy" id="103349"/>
    <lineage>
        <taxon>Eukaryota</taxon>
        <taxon>Viridiplantae</taxon>
        <taxon>Streptophyta</taxon>
        <taxon>Embryophyta</taxon>
        <taxon>Tracheophyta</taxon>
        <taxon>Spermatophyta</taxon>
        <taxon>Magnoliopsida</taxon>
        <taxon>eudicotyledons</taxon>
        <taxon>Gunneridae</taxon>
        <taxon>Pentapetalae</taxon>
        <taxon>rosids</taxon>
        <taxon>Vitales</taxon>
        <taxon>Vitaceae</taxon>
        <taxon>Viteae</taxon>
        <taxon>Vitis</taxon>
    </lineage>
</organism>
<keyword evidence="3" id="KW-0560">Oxidoreductase</keyword>
<dbReference type="PRINTS" id="PR00081">
    <property type="entry name" value="GDHRDH"/>
</dbReference>
<dbReference type="InterPro" id="IPR020904">
    <property type="entry name" value="Sc_DH/Rdtase_CS"/>
</dbReference>
<comment type="similarity">
    <text evidence="1">Belongs to the short-chain dehydrogenases/reductases (SDR) family.</text>
</comment>
<dbReference type="PANTHER" id="PTHR43490">
    <property type="entry name" value="(+)-NEOMENTHOL DEHYDROGENASE"/>
    <property type="match status" value="1"/>
</dbReference>
<dbReference type="GO" id="GO:0016491">
    <property type="term" value="F:oxidoreductase activity"/>
    <property type="evidence" value="ECO:0007669"/>
    <property type="project" value="UniProtKB-KW"/>
</dbReference>
<dbReference type="SUPFAM" id="SSF51735">
    <property type="entry name" value="NAD(P)-binding Rossmann-fold domains"/>
    <property type="match status" value="1"/>
</dbReference>
<dbReference type="InterPro" id="IPR002347">
    <property type="entry name" value="SDR_fam"/>
</dbReference>